<evidence type="ECO:0000313" key="2">
    <source>
        <dbReference type="Proteomes" id="UP001149140"/>
    </source>
</evidence>
<dbReference type="EMBL" id="JAPDOD010000019">
    <property type="protein sequence ID" value="MDA0162609.1"/>
    <property type="molecule type" value="Genomic_DNA"/>
</dbReference>
<dbReference type="AlphaFoldDB" id="A0A9X3MU31"/>
<accession>A0A9X3MU31</accession>
<reference evidence="1" key="1">
    <citation type="submission" date="2022-10" db="EMBL/GenBank/DDBJ databases">
        <title>The WGS of Solirubrobacter ginsenosidimutans DSM 21036.</title>
        <authorList>
            <person name="Jiang Z."/>
        </authorList>
    </citation>
    <scope>NUCLEOTIDE SEQUENCE</scope>
    <source>
        <strain evidence="1">DSM 21036</strain>
    </source>
</reference>
<dbReference type="Proteomes" id="UP001149140">
    <property type="component" value="Unassembled WGS sequence"/>
</dbReference>
<comment type="caution">
    <text evidence="1">The sequence shown here is derived from an EMBL/GenBank/DDBJ whole genome shotgun (WGS) entry which is preliminary data.</text>
</comment>
<proteinExistence type="predicted"/>
<evidence type="ECO:0000313" key="1">
    <source>
        <dbReference type="EMBL" id="MDA0162609.1"/>
    </source>
</evidence>
<sequence length="54" mass="6304">MNRRFQFPHVVEIVPNGAFRTGRPVAGRRSQRSLVEASLLRRPQLNEPEAHLRR</sequence>
<gene>
    <name evidence="1" type="ORF">OM076_20210</name>
</gene>
<keyword evidence="2" id="KW-1185">Reference proteome</keyword>
<organism evidence="1 2">
    <name type="scientific">Solirubrobacter ginsenosidimutans</name>
    <dbReference type="NCBI Taxonomy" id="490573"/>
    <lineage>
        <taxon>Bacteria</taxon>
        <taxon>Bacillati</taxon>
        <taxon>Actinomycetota</taxon>
        <taxon>Thermoleophilia</taxon>
        <taxon>Solirubrobacterales</taxon>
        <taxon>Solirubrobacteraceae</taxon>
        <taxon>Solirubrobacter</taxon>
    </lineage>
</organism>
<name>A0A9X3MU31_9ACTN</name>
<protein>
    <submittedName>
        <fullName evidence="1">Uncharacterized protein</fullName>
    </submittedName>
</protein>